<dbReference type="Gene3D" id="1.10.340.30">
    <property type="entry name" value="Hypothetical protein, domain 2"/>
    <property type="match status" value="1"/>
</dbReference>
<evidence type="ECO:0000256" key="4">
    <source>
        <dbReference type="ARBA" id="ARBA00023295"/>
    </source>
</evidence>
<evidence type="ECO:0000256" key="5">
    <source>
        <dbReference type="SAM" id="Phobius"/>
    </source>
</evidence>
<dbReference type="AlphaFoldDB" id="G3A2Y8"/>
<evidence type="ECO:0000256" key="1">
    <source>
        <dbReference type="ARBA" id="ARBA00022763"/>
    </source>
</evidence>
<organism evidence="6">
    <name type="scientific">Ralstonia syzygii R24</name>
    <dbReference type="NCBI Taxonomy" id="907261"/>
    <lineage>
        <taxon>Bacteria</taxon>
        <taxon>Pseudomonadati</taxon>
        <taxon>Pseudomonadota</taxon>
        <taxon>Betaproteobacteria</taxon>
        <taxon>Burkholderiales</taxon>
        <taxon>Burkholderiaceae</taxon>
        <taxon>Ralstonia</taxon>
        <taxon>Ralstonia solanacearum species complex</taxon>
    </lineage>
</organism>
<dbReference type="GO" id="GO:0006281">
    <property type="term" value="P:DNA repair"/>
    <property type="evidence" value="ECO:0007669"/>
    <property type="project" value="UniProtKB-KW"/>
</dbReference>
<reference evidence="6" key="2">
    <citation type="submission" date="2011-04" db="EMBL/GenBank/DDBJ databases">
        <authorList>
            <person name="Genoscope - CEA"/>
        </authorList>
    </citation>
    <scope>NUCLEOTIDE SEQUENCE</scope>
    <source>
        <strain evidence="6">R24</strain>
    </source>
</reference>
<dbReference type="GO" id="GO:0016799">
    <property type="term" value="F:hydrolase activity, hydrolyzing N-glycosyl compounds"/>
    <property type="evidence" value="ECO:0007669"/>
    <property type="project" value="InterPro"/>
</dbReference>
<accession>G3A2Y8</accession>
<reference evidence="6" key="1">
    <citation type="journal article" date="2011" name="PLoS ONE">
        <title>Ralstonia syzygii, the Blood Disease Bacterium and some Asian R. solanacearum strains form a single genomic species despite divergent lifestyles.</title>
        <authorList>
            <person name="Remenant B."/>
            <person name="de Cambiaire J.C."/>
            <person name="Cellier G."/>
            <person name="Jacobs J.M."/>
            <person name="Mangenot S."/>
            <person name="Barbe V."/>
            <person name="Lajus A."/>
            <person name="Vallenet D."/>
            <person name="Medigue C."/>
            <person name="Fegan M."/>
            <person name="Allen C."/>
            <person name="Prior P."/>
        </authorList>
    </citation>
    <scope>NUCLEOTIDE SEQUENCE</scope>
    <source>
        <strain evidence="6">R24</strain>
    </source>
</reference>
<sequence>MNMAIINQTIRAMCLEVKAQGSQLRDWRLMTEDELLYEVAICIFGSQIVFELAVATADRLRELGLIRTDLRGKSAEEFEQRVAEALSDPLPMTNSVGVQRWVRPRFKNRLASLLTSTIVELYEHSQPIRGFLFSARNAKEARELLTQHIWGFGPKQASLFLRRVGYCADLAVLDVHVLDYLQLARGMCFSQSKLARLSFYEEIEETFREVAADFGHSLGCVDLATWLTMRVAKREALL</sequence>
<keyword evidence="5" id="KW-0472">Membrane</keyword>
<proteinExistence type="predicted"/>
<keyword evidence="1" id="KW-0227">DNA damage</keyword>
<feature type="transmembrane region" description="Helical" evidence="5">
    <location>
        <begin position="35"/>
        <end position="57"/>
    </location>
</feature>
<keyword evidence="5" id="KW-0812">Transmembrane</keyword>
<dbReference type="InterPro" id="IPR011257">
    <property type="entry name" value="DNA_glycosylase"/>
</dbReference>
<dbReference type="RefSeq" id="WP_197333317.1">
    <property type="nucleotide sequence ID" value="NZ_CP115944.1"/>
</dbReference>
<evidence type="ECO:0008006" key="7">
    <source>
        <dbReference type="Google" id="ProtNLM"/>
    </source>
</evidence>
<evidence type="ECO:0000256" key="2">
    <source>
        <dbReference type="ARBA" id="ARBA00022801"/>
    </source>
</evidence>
<name>G3A2Y8_9RALS</name>
<dbReference type="InterPro" id="IPR012092">
    <property type="entry name" value="DNA_glyclase/AP_lyase_Ogg"/>
</dbReference>
<protein>
    <recommendedName>
        <fullName evidence="7">DNA-(apurinic or apyrimidinic site) lyase</fullName>
    </recommendedName>
</protein>
<evidence type="ECO:0000256" key="3">
    <source>
        <dbReference type="ARBA" id="ARBA00023204"/>
    </source>
</evidence>
<keyword evidence="4" id="KW-0326">Glycosidase</keyword>
<dbReference type="Pfam" id="PF22175">
    <property type="entry name" value="Ogg-HhH"/>
    <property type="match status" value="1"/>
</dbReference>
<gene>
    <name evidence="6" type="ORF">RALSY_20148</name>
</gene>
<evidence type="ECO:0000313" key="6">
    <source>
        <dbReference type="EMBL" id="CCA85545.1"/>
    </source>
</evidence>
<dbReference type="SUPFAM" id="SSF48150">
    <property type="entry name" value="DNA-glycosylase"/>
    <property type="match status" value="1"/>
</dbReference>
<keyword evidence="5" id="KW-1133">Transmembrane helix</keyword>
<dbReference type="GO" id="GO:0003906">
    <property type="term" value="F:DNA-(apurinic or apyrimidinic site) endonuclease activity"/>
    <property type="evidence" value="ECO:0007669"/>
    <property type="project" value="InterPro"/>
</dbReference>
<keyword evidence="3" id="KW-0234">DNA repair</keyword>
<dbReference type="EMBL" id="FR854087">
    <property type="protein sequence ID" value="CCA85545.1"/>
    <property type="molecule type" value="Genomic_DNA"/>
</dbReference>
<keyword evidence="2" id="KW-0378">Hydrolase</keyword>